<dbReference type="InterPro" id="IPR024719">
    <property type="entry name" value="HpaB/PvcC/4-BUDH_C"/>
</dbReference>
<dbReference type="SUPFAM" id="SSF47203">
    <property type="entry name" value="Acyl-CoA dehydrogenase C-terminal domain-like"/>
    <property type="match status" value="1"/>
</dbReference>
<proteinExistence type="predicted"/>
<dbReference type="PANTHER" id="PTHR36117">
    <property type="entry name" value="4-HYDROXYPHENYLACETATE 3-MONOOXYGENASE-RELATED"/>
    <property type="match status" value="1"/>
</dbReference>
<dbReference type="PANTHER" id="PTHR36117:SF3">
    <property type="entry name" value="4-HYDROXYPHENYLACETATE 3-MONOOXYGENASE-RELATED"/>
    <property type="match status" value="1"/>
</dbReference>
<name>A0A0J9GZ94_9RHOB</name>
<evidence type="ECO:0000256" key="1">
    <source>
        <dbReference type="ARBA" id="ARBA00022630"/>
    </source>
</evidence>
<dbReference type="GO" id="GO:0052881">
    <property type="term" value="F:4-hydroxyphenylacetate 3-monooxygenase activity"/>
    <property type="evidence" value="ECO:0007669"/>
    <property type="project" value="UniProtKB-EC"/>
</dbReference>
<protein>
    <submittedName>
        <fullName evidence="7">4-hydroxyphenylacetate 3-monooxygenase</fullName>
        <ecNumber evidence="7">1.14.14.9</ecNumber>
    </submittedName>
</protein>
<dbReference type="InterPro" id="IPR004925">
    <property type="entry name" value="HpaB/PvcC/4-BUDH"/>
</dbReference>
<dbReference type="Gene3D" id="1.10.3140.10">
    <property type="entry name" value="4-hydroxybutyryl-coa dehydratase, domain 1"/>
    <property type="match status" value="1"/>
</dbReference>
<keyword evidence="8" id="KW-1185">Reference proteome</keyword>
<dbReference type="InterPro" id="IPR024674">
    <property type="entry name" value="HpaB/PvcC/4-BUDH_N"/>
</dbReference>
<dbReference type="InterPro" id="IPR036250">
    <property type="entry name" value="AcylCo_DH-like_C"/>
</dbReference>
<feature type="compositionally biased region" description="Basic and acidic residues" evidence="4">
    <location>
        <begin position="150"/>
        <end position="159"/>
    </location>
</feature>
<sequence length="513" mass="56904">MIRTGDQYRDSIRGTRDVYMNGEKVTDVTAHPAFKPLVDIRARIYDMQHEAEHAPVMTVRDGDEVNAIGNALPYTQDDWWAKRRATDHMMNEIGGVVTRVGDETVGEMWSLFDGQDVLNEVDPQFSANIETHIHQVLQGDPFHVSANTDPKGDRSKAPQDQDPDMLLHVVKETDAGIVVRGAKYETAAAYANQAFTKPTIANWGNEALSDYAVGFICDLNSPGMKFICRAGFAGARGGCPRSDARDYPLASRFDEVDTLVIFDNVLIPWENVLFYRHTKAATFIRATLHRYSAFAYVQRTLKQADQMIGTALFNARQTGLDKQPAVQEKLSTLAVWREGINAHLTAAIALAEKSPAGLLMPNQSLLMTGRVHAISNLPEMVHLARELCGGQICVTPNVAEFEAPDTKPWMDKFYSINEDWVAEDRRKLLAYGRDLLNSDYAGHRLTFQLFAQSPPFAHLAAVYRNFDFDGPMAFVKEGANLSDRVTGGKDLALGDGAINTWFSGAVETKEAAE</sequence>
<dbReference type="Pfam" id="PF11794">
    <property type="entry name" value="HpaB_N"/>
    <property type="match status" value="1"/>
</dbReference>
<organism evidence="7 8">
    <name type="scientific">Candidatus Rhodobacter oscarellae</name>
    <dbReference type="NCBI Taxonomy" id="1675527"/>
    <lineage>
        <taxon>Bacteria</taxon>
        <taxon>Pseudomonadati</taxon>
        <taxon>Pseudomonadota</taxon>
        <taxon>Alphaproteobacteria</taxon>
        <taxon>Rhodobacterales</taxon>
        <taxon>Rhodobacter group</taxon>
        <taxon>Rhodobacter</taxon>
    </lineage>
</organism>
<keyword evidence="2" id="KW-0274">FAD</keyword>
<dbReference type="Proteomes" id="UP000037178">
    <property type="component" value="Unassembled WGS sequence"/>
</dbReference>
<gene>
    <name evidence="7" type="ORF">AIOL_003773</name>
</gene>
<feature type="domain" description="HpaB/PvcC/4-BUDH N-terminal" evidence="6">
    <location>
        <begin position="4"/>
        <end position="273"/>
    </location>
</feature>
<dbReference type="Pfam" id="PF03241">
    <property type="entry name" value="HpaB"/>
    <property type="match status" value="1"/>
</dbReference>
<dbReference type="InterPro" id="IPR009100">
    <property type="entry name" value="AcylCoA_DH/oxidase_NM_dom_sf"/>
</dbReference>
<dbReference type="EMBL" id="LFTY01000002">
    <property type="protein sequence ID" value="KMW58793.1"/>
    <property type="molecule type" value="Genomic_DNA"/>
</dbReference>
<dbReference type="RefSeq" id="WP_049644360.1">
    <property type="nucleotide sequence ID" value="NZ_LFTY01000002.1"/>
</dbReference>
<evidence type="ECO:0000256" key="3">
    <source>
        <dbReference type="ARBA" id="ARBA00023002"/>
    </source>
</evidence>
<dbReference type="EC" id="1.14.14.9" evidence="7"/>
<evidence type="ECO:0000256" key="2">
    <source>
        <dbReference type="ARBA" id="ARBA00022827"/>
    </source>
</evidence>
<evidence type="ECO:0000259" key="5">
    <source>
        <dbReference type="Pfam" id="PF03241"/>
    </source>
</evidence>
<feature type="region of interest" description="Disordered" evidence="4">
    <location>
        <begin position="142"/>
        <end position="162"/>
    </location>
</feature>
<dbReference type="InterPro" id="IPR046373">
    <property type="entry name" value="Acyl-CoA_Oxase/DH_mid-dom_sf"/>
</dbReference>
<dbReference type="PATRIC" id="fig|1675527.3.peg.3953"/>
<keyword evidence="3 7" id="KW-0560">Oxidoreductase</keyword>
<dbReference type="Gene3D" id="1.20.140.10">
    <property type="entry name" value="Butyryl-CoA Dehydrogenase, subunit A, domain 3"/>
    <property type="match status" value="1"/>
</dbReference>
<comment type="caution">
    <text evidence="7">The sequence shown here is derived from an EMBL/GenBank/DDBJ whole genome shotgun (WGS) entry which is preliminary data.</text>
</comment>
<keyword evidence="1" id="KW-0285">Flavoprotein</keyword>
<feature type="domain" description="HpaB/PvcC/4-BUDH C-terminal" evidence="5">
    <location>
        <begin position="282"/>
        <end position="477"/>
    </location>
</feature>
<dbReference type="OrthoDB" id="7233724at2"/>
<dbReference type="STRING" id="1675527.AIOL_003773"/>
<evidence type="ECO:0000259" key="6">
    <source>
        <dbReference type="Pfam" id="PF11794"/>
    </source>
</evidence>
<evidence type="ECO:0000313" key="7">
    <source>
        <dbReference type="EMBL" id="KMW58793.1"/>
    </source>
</evidence>
<dbReference type="GO" id="GO:0016627">
    <property type="term" value="F:oxidoreductase activity, acting on the CH-CH group of donors"/>
    <property type="evidence" value="ECO:0007669"/>
    <property type="project" value="InterPro"/>
</dbReference>
<evidence type="ECO:0000313" key="8">
    <source>
        <dbReference type="Proteomes" id="UP000037178"/>
    </source>
</evidence>
<accession>A0A0J9GZ94</accession>
<reference evidence="7 8" key="1">
    <citation type="submission" date="2015-06" db="EMBL/GenBank/DDBJ databases">
        <title>Draft genome sequence of an Alphaproteobacteria species associated to the Mediterranean sponge Oscarella lobularis.</title>
        <authorList>
            <person name="Jourda C."/>
            <person name="Santini S."/>
            <person name="Claverie J.-M."/>
        </authorList>
    </citation>
    <scope>NUCLEOTIDE SEQUENCE [LARGE SCALE GENOMIC DNA]</scope>
    <source>
        <strain evidence="7">IGS</strain>
    </source>
</reference>
<keyword evidence="7" id="KW-0503">Monooxygenase</keyword>
<dbReference type="SUPFAM" id="SSF56645">
    <property type="entry name" value="Acyl-CoA dehydrogenase NM domain-like"/>
    <property type="match status" value="1"/>
</dbReference>
<dbReference type="PIRSF" id="PIRSF000331">
    <property type="entry name" value="HpaA_HpaB"/>
    <property type="match status" value="1"/>
</dbReference>
<dbReference type="Gene3D" id="2.40.110.10">
    <property type="entry name" value="Butyryl-CoA Dehydrogenase, subunit A, domain 2"/>
    <property type="match status" value="1"/>
</dbReference>
<evidence type="ECO:0000256" key="4">
    <source>
        <dbReference type="SAM" id="MobiDB-lite"/>
    </source>
</evidence>
<dbReference type="AlphaFoldDB" id="A0A0J9GZ94"/>